<comment type="similarity">
    <text evidence="1">Belongs to the TRAFAC class TrmE-Era-EngA-EngB-Septin-like GTPase superfamily. AIG1/Toc34/Toc159-like paraseptin GTPase family. IAN subfamily.</text>
</comment>
<name>A0A8C6TLT7_9GOBI</name>
<dbReference type="InterPro" id="IPR045058">
    <property type="entry name" value="GIMA/IAN/Toc"/>
</dbReference>
<dbReference type="InterPro" id="IPR006703">
    <property type="entry name" value="G_AIG1"/>
</dbReference>
<keyword evidence="7" id="KW-1185">Reference proteome</keyword>
<keyword evidence="4" id="KW-0472">Membrane</keyword>
<dbReference type="Proteomes" id="UP000694523">
    <property type="component" value="Unplaced"/>
</dbReference>
<evidence type="ECO:0000256" key="2">
    <source>
        <dbReference type="ARBA" id="ARBA00022741"/>
    </source>
</evidence>
<evidence type="ECO:0000256" key="4">
    <source>
        <dbReference type="SAM" id="Phobius"/>
    </source>
</evidence>
<dbReference type="Ensembl" id="ENSNMLT00000024729.1">
    <property type="protein sequence ID" value="ENSNMLP00000022065.1"/>
    <property type="gene ID" value="ENSNMLG00000014314.1"/>
</dbReference>
<evidence type="ECO:0000256" key="3">
    <source>
        <dbReference type="ARBA" id="ARBA00023134"/>
    </source>
</evidence>
<keyword evidence="4" id="KW-1133">Transmembrane helix</keyword>
<dbReference type="InterPro" id="IPR027417">
    <property type="entry name" value="P-loop_NTPase"/>
</dbReference>
<dbReference type="PANTHER" id="PTHR10903">
    <property type="entry name" value="GTPASE, IMAP FAMILY MEMBER-RELATED"/>
    <property type="match status" value="1"/>
</dbReference>
<evidence type="ECO:0000259" key="5">
    <source>
        <dbReference type="PROSITE" id="PS51720"/>
    </source>
</evidence>
<protein>
    <recommendedName>
        <fullName evidence="5">AIG1-type G domain-containing protein</fullName>
    </recommendedName>
</protein>
<sequence length="371" mass="40665">MFAAEREPLRVHRSDMDVTSPWRRGGDDPLPAKLQSGVRDIPTMRIVVLGNTGSGKSSLANTLFEEEETFTVNHSANSETQSCQSENKIINGTNIQLVDTPGFFDTNKQKDTELKHELLKCIIDCAPGPHVFLLTLKVEKFTSQEQAIVDQIIEFISEEALKFTTVMFTHGEQLPKGKKIEEWVKENKGLNDLVQKCGGRCHVIDNIYWNKDQEDPYRNNQHQIEQLLKTINRTVETNEGNCFTNDTLKHVEVMKESERDRIKQSSSDISEELLNEEVNTSVLTKLKENSVGMTGDVIGAVLGGVVVGTLAAWLGPGLLVLGAVAGVGAAGVGLLGGVTGGMVSEYSGPVTKAMKSNAKKLHVHVKSPSVK</sequence>
<dbReference type="Gene3D" id="3.40.50.300">
    <property type="entry name" value="P-loop containing nucleotide triphosphate hydrolases"/>
    <property type="match status" value="1"/>
</dbReference>
<dbReference type="PANTHER" id="PTHR10903:SF62">
    <property type="entry name" value="GTPASE IMAP FAMILY MEMBER 4-LIKE-RELATED"/>
    <property type="match status" value="1"/>
</dbReference>
<dbReference type="FunFam" id="3.40.50.300:FF:000366">
    <property type="entry name" value="GTPase, IMAP family member 2"/>
    <property type="match status" value="1"/>
</dbReference>
<dbReference type="PROSITE" id="PS51720">
    <property type="entry name" value="G_AIG1"/>
    <property type="match status" value="1"/>
</dbReference>
<feature type="transmembrane region" description="Helical" evidence="4">
    <location>
        <begin position="320"/>
        <end position="344"/>
    </location>
</feature>
<evidence type="ECO:0000256" key="1">
    <source>
        <dbReference type="ARBA" id="ARBA00008535"/>
    </source>
</evidence>
<proteinExistence type="inferred from homology"/>
<keyword evidence="3" id="KW-0342">GTP-binding</keyword>
<dbReference type="Pfam" id="PF04548">
    <property type="entry name" value="AIG1"/>
    <property type="match status" value="1"/>
</dbReference>
<dbReference type="GO" id="GO:0005525">
    <property type="term" value="F:GTP binding"/>
    <property type="evidence" value="ECO:0007669"/>
    <property type="project" value="UniProtKB-KW"/>
</dbReference>
<feature type="domain" description="AIG1-type G" evidence="5">
    <location>
        <begin position="41"/>
        <end position="252"/>
    </location>
</feature>
<keyword evidence="4" id="KW-0812">Transmembrane</keyword>
<dbReference type="AlphaFoldDB" id="A0A8C6TLT7"/>
<reference evidence="6" key="2">
    <citation type="submission" date="2025-09" db="UniProtKB">
        <authorList>
            <consortium name="Ensembl"/>
        </authorList>
    </citation>
    <scope>IDENTIFICATION</scope>
</reference>
<organism evidence="6 7">
    <name type="scientific">Neogobius melanostomus</name>
    <name type="common">round goby</name>
    <dbReference type="NCBI Taxonomy" id="47308"/>
    <lineage>
        <taxon>Eukaryota</taxon>
        <taxon>Metazoa</taxon>
        <taxon>Chordata</taxon>
        <taxon>Craniata</taxon>
        <taxon>Vertebrata</taxon>
        <taxon>Euteleostomi</taxon>
        <taxon>Actinopterygii</taxon>
        <taxon>Neopterygii</taxon>
        <taxon>Teleostei</taxon>
        <taxon>Neoteleostei</taxon>
        <taxon>Acanthomorphata</taxon>
        <taxon>Gobiaria</taxon>
        <taxon>Gobiiformes</taxon>
        <taxon>Gobioidei</taxon>
        <taxon>Gobiidae</taxon>
        <taxon>Benthophilinae</taxon>
        <taxon>Neogobiini</taxon>
        <taxon>Neogobius</taxon>
    </lineage>
</organism>
<evidence type="ECO:0000313" key="7">
    <source>
        <dbReference type="Proteomes" id="UP000694523"/>
    </source>
</evidence>
<dbReference type="SUPFAM" id="SSF52540">
    <property type="entry name" value="P-loop containing nucleoside triphosphate hydrolases"/>
    <property type="match status" value="1"/>
</dbReference>
<evidence type="ECO:0000313" key="6">
    <source>
        <dbReference type="Ensembl" id="ENSNMLP00000022065.1"/>
    </source>
</evidence>
<accession>A0A8C6TLT7</accession>
<keyword evidence="2" id="KW-0547">Nucleotide-binding</keyword>
<reference evidence="6" key="1">
    <citation type="submission" date="2025-08" db="UniProtKB">
        <authorList>
            <consortium name="Ensembl"/>
        </authorList>
    </citation>
    <scope>IDENTIFICATION</scope>
</reference>
<feature type="transmembrane region" description="Helical" evidence="4">
    <location>
        <begin position="293"/>
        <end position="314"/>
    </location>
</feature>